<dbReference type="EMBL" id="JARQWQ010000061">
    <property type="protein sequence ID" value="KAK2555615.1"/>
    <property type="molecule type" value="Genomic_DNA"/>
</dbReference>
<proteinExistence type="predicted"/>
<feature type="transmembrane region" description="Helical" evidence="1">
    <location>
        <begin position="15"/>
        <end position="37"/>
    </location>
</feature>
<evidence type="ECO:0000313" key="2">
    <source>
        <dbReference type="EMBL" id="KAK2555615.1"/>
    </source>
</evidence>
<evidence type="ECO:0000313" key="3">
    <source>
        <dbReference type="Proteomes" id="UP001249851"/>
    </source>
</evidence>
<evidence type="ECO:0000256" key="1">
    <source>
        <dbReference type="SAM" id="Phobius"/>
    </source>
</evidence>
<sequence>MASYYPQVRALLVPIAYGLRLGLRSVVSAMTILVACIRKALKLRSLVH</sequence>
<keyword evidence="1" id="KW-0812">Transmembrane</keyword>
<reference evidence="2" key="2">
    <citation type="journal article" date="2023" name="Science">
        <title>Genomic signatures of disease resistance in endangered staghorn corals.</title>
        <authorList>
            <person name="Vollmer S.V."/>
            <person name="Selwyn J.D."/>
            <person name="Despard B.A."/>
            <person name="Roesel C.L."/>
        </authorList>
    </citation>
    <scope>NUCLEOTIDE SEQUENCE</scope>
    <source>
        <strain evidence="2">K2</strain>
    </source>
</reference>
<organism evidence="2 3">
    <name type="scientific">Acropora cervicornis</name>
    <name type="common">Staghorn coral</name>
    <dbReference type="NCBI Taxonomy" id="6130"/>
    <lineage>
        <taxon>Eukaryota</taxon>
        <taxon>Metazoa</taxon>
        <taxon>Cnidaria</taxon>
        <taxon>Anthozoa</taxon>
        <taxon>Hexacorallia</taxon>
        <taxon>Scleractinia</taxon>
        <taxon>Astrocoeniina</taxon>
        <taxon>Acroporidae</taxon>
        <taxon>Acropora</taxon>
    </lineage>
</organism>
<reference evidence="2" key="1">
    <citation type="journal article" date="2023" name="G3 (Bethesda)">
        <title>Whole genome assembly and annotation of the endangered Caribbean coral Acropora cervicornis.</title>
        <authorList>
            <person name="Selwyn J.D."/>
            <person name="Vollmer S.V."/>
        </authorList>
    </citation>
    <scope>NUCLEOTIDE SEQUENCE</scope>
    <source>
        <strain evidence="2">K2</strain>
    </source>
</reference>
<dbReference type="Proteomes" id="UP001249851">
    <property type="component" value="Unassembled WGS sequence"/>
</dbReference>
<gene>
    <name evidence="2" type="ORF">P5673_022636</name>
</gene>
<keyword evidence="1" id="KW-0472">Membrane</keyword>
<name>A0AAD9Q6H2_ACRCE</name>
<comment type="caution">
    <text evidence="2">The sequence shown here is derived from an EMBL/GenBank/DDBJ whole genome shotgun (WGS) entry which is preliminary data.</text>
</comment>
<dbReference type="AlphaFoldDB" id="A0AAD9Q6H2"/>
<keyword evidence="3" id="KW-1185">Reference proteome</keyword>
<accession>A0AAD9Q6H2</accession>
<keyword evidence="1" id="KW-1133">Transmembrane helix</keyword>
<protein>
    <submittedName>
        <fullName evidence="2">Uncharacterized protein</fullName>
    </submittedName>
</protein>